<dbReference type="EMBL" id="AP017924">
    <property type="protein sequence ID" value="BAW19133.1"/>
    <property type="molecule type" value="Genomic_DNA"/>
</dbReference>
<dbReference type="RefSeq" id="YP_009598852.1">
    <property type="nucleotide sequence ID" value="NC_041911.1"/>
</dbReference>
<dbReference type="GeneID" id="40074554"/>
<sequence>MRLNNEWDFEEAIEPVMRNIGDFDPDSPENKERGIELYGSNDKFFRKPITPGEYASLVRRPFDSFDGKEDYLQYTEGLSLYVFIDMHDILQFLRVGDNPGYSVIDVKTVADVACDFLGEDSNIGDVLWNSFEEEISSEIQARLGAEDEAACLMGEPFNDAVGTMYEVATMVQNYLVNARFPLVETESVYTAEKFEKGLLVLRLRTWEEFVIAYVGE</sequence>
<protein>
    <submittedName>
        <fullName evidence="1">Uncharacterized protein</fullName>
    </submittedName>
</protein>
<evidence type="ECO:0000313" key="2">
    <source>
        <dbReference type="Proteomes" id="UP000222831"/>
    </source>
</evidence>
<accession>A0A1L7N0Y3</accession>
<proteinExistence type="predicted"/>
<name>A0A1L7N0Y3_9CAUD</name>
<reference evidence="1 2" key="1">
    <citation type="submission" date="2016-12" db="EMBL/GenBank/DDBJ databases">
        <title>Characterization of two jumbo phages RP12 and RP31 infecting the phytopathogen Ralstonia solanacearum.</title>
        <authorList>
            <person name="Kawasaki T."/>
            <person name="Yoshikawa G."/>
            <person name="Ogata H."/>
            <person name="Yamada T."/>
        </authorList>
    </citation>
    <scope>NUCLEOTIDE SEQUENCE [LARGE SCALE GENOMIC DNA]</scope>
    <source>
        <strain evidence="1 2">RP12</strain>
    </source>
</reference>
<dbReference type="Proteomes" id="UP000222831">
    <property type="component" value="Segment"/>
</dbReference>
<evidence type="ECO:0000313" key="1">
    <source>
        <dbReference type="EMBL" id="BAW19133.1"/>
    </source>
</evidence>
<organism evidence="1 2">
    <name type="scientific">Ralstonia phage RP12</name>
    <dbReference type="NCBI Taxonomy" id="1923889"/>
    <lineage>
        <taxon>Viruses</taxon>
        <taxon>Duplodnaviria</taxon>
        <taxon>Heunggongvirae</taxon>
        <taxon>Uroviricota</taxon>
        <taxon>Caudoviricetes</taxon>
        <taxon>Chimalliviridae</taxon>
        <taxon>Ripduovirus</taxon>
        <taxon>Ripduovirus RP12</taxon>
    </lineage>
</organism>
<keyword evidence="2" id="KW-1185">Reference proteome</keyword>
<dbReference type="KEGG" id="vg:40074554"/>